<feature type="chain" id="PRO_5026659702" evidence="2">
    <location>
        <begin position="21"/>
        <end position="259"/>
    </location>
</feature>
<dbReference type="Proteomes" id="UP000502756">
    <property type="component" value="Chromosome"/>
</dbReference>
<proteinExistence type="predicted"/>
<dbReference type="RefSeq" id="WP_171741154.1">
    <property type="nucleotide sequence ID" value="NZ_CP053435.1"/>
</dbReference>
<keyword evidence="4" id="KW-1185">Reference proteome</keyword>
<evidence type="ECO:0000256" key="2">
    <source>
        <dbReference type="SAM" id="SignalP"/>
    </source>
</evidence>
<sequence length="259" mass="29821">MTFIRFFLLAASFWLPLNLAAQTRRDSTKATPVRQLNPNDRRNGYETYRSTSEIVGSGPYTMVNTIDHRYEGLVGTPYFLPDWNKGQIEMAAGQNYNEVPIKFDAFRQHLILLRPWAGNDSIIVNPEQVKSFQLKDAAGQTYLFRRIPLAKTDDEYVKEGYFLVLYQGKSALLKRIAKTFKRADFKDPYSNNIRYDSFKETFTYYVLKPDLTLTKVKLTKKSLLDALNDKGDVLKTAAETLIVKTEADAITLVQQYDRL</sequence>
<protein>
    <submittedName>
        <fullName evidence="3">Uncharacterized protein</fullName>
    </submittedName>
</protein>
<keyword evidence="2" id="KW-0732">Signal</keyword>
<evidence type="ECO:0000313" key="4">
    <source>
        <dbReference type="Proteomes" id="UP000502756"/>
    </source>
</evidence>
<feature type="signal peptide" evidence="2">
    <location>
        <begin position="1"/>
        <end position="20"/>
    </location>
</feature>
<organism evidence="3 4">
    <name type="scientific">Spirosoma taeanense</name>
    <dbReference type="NCBI Taxonomy" id="2735870"/>
    <lineage>
        <taxon>Bacteria</taxon>
        <taxon>Pseudomonadati</taxon>
        <taxon>Bacteroidota</taxon>
        <taxon>Cytophagia</taxon>
        <taxon>Cytophagales</taxon>
        <taxon>Cytophagaceae</taxon>
        <taxon>Spirosoma</taxon>
    </lineage>
</organism>
<feature type="region of interest" description="Disordered" evidence="1">
    <location>
        <begin position="26"/>
        <end position="45"/>
    </location>
</feature>
<evidence type="ECO:0000313" key="3">
    <source>
        <dbReference type="EMBL" id="QJW91306.1"/>
    </source>
</evidence>
<dbReference type="KEGG" id="stae:HNV11_18950"/>
<evidence type="ECO:0000256" key="1">
    <source>
        <dbReference type="SAM" id="MobiDB-lite"/>
    </source>
</evidence>
<dbReference type="EMBL" id="CP053435">
    <property type="protein sequence ID" value="QJW91306.1"/>
    <property type="molecule type" value="Genomic_DNA"/>
</dbReference>
<name>A0A6M5YDB0_9BACT</name>
<dbReference type="AlphaFoldDB" id="A0A6M5YDB0"/>
<gene>
    <name evidence="3" type="ORF">HNV11_18950</name>
</gene>
<accession>A0A6M5YDB0</accession>
<reference evidence="3 4" key="1">
    <citation type="submission" date="2020-05" db="EMBL/GenBank/DDBJ databases">
        <title>Genome sequencing of Spirosoma sp. TS118.</title>
        <authorList>
            <person name="Lee J.-H."/>
            <person name="Jeong S."/>
            <person name="Zhao L."/>
            <person name="Jung J.-H."/>
            <person name="Kim M.-K."/>
            <person name="Lim S."/>
        </authorList>
    </citation>
    <scope>NUCLEOTIDE SEQUENCE [LARGE SCALE GENOMIC DNA]</scope>
    <source>
        <strain evidence="3 4">TS118</strain>
    </source>
</reference>